<evidence type="ECO:0000256" key="9">
    <source>
        <dbReference type="ARBA" id="ARBA00030003"/>
    </source>
</evidence>
<dbReference type="EC" id="5.6.2.1" evidence="3"/>
<dbReference type="RefSeq" id="WP_275468754.1">
    <property type="nucleotide sequence ID" value="NZ_CP110232.1"/>
</dbReference>
<dbReference type="CDD" id="cd03362">
    <property type="entry name" value="TOPRIM_TopoIA_TopoIII"/>
    <property type="match status" value="1"/>
</dbReference>
<evidence type="ECO:0000256" key="2">
    <source>
        <dbReference type="ARBA" id="ARBA00009446"/>
    </source>
</evidence>
<keyword evidence="7" id="KW-0238">DNA-binding</keyword>
<evidence type="ECO:0000259" key="15">
    <source>
        <dbReference type="PROSITE" id="PS52039"/>
    </source>
</evidence>
<evidence type="ECO:0000256" key="5">
    <source>
        <dbReference type="ARBA" id="ARBA00022842"/>
    </source>
</evidence>
<keyword evidence="5" id="KW-0460">Magnesium</keyword>
<dbReference type="InterPro" id="IPR000380">
    <property type="entry name" value="Topo_IA"/>
</dbReference>
<keyword evidence="6" id="KW-0799">Topoisomerase</keyword>
<evidence type="ECO:0000256" key="7">
    <source>
        <dbReference type="ARBA" id="ARBA00023125"/>
    </source>
</evidence>
<dbReference type="InterPro" id="IPR003601">
    <property type="entry name" value="Topo_IA_2"/>
</dbReference>
<accession>A0AAF0CU68</accession>
<dbReference type="GO" id="GO:0006265">
    <property type="term" value="P:DNA topological change"/>
    <property type="evidence" value="ECO:0007669"/>
    <property type="project" value="InterPro"/>
</dbReference>
<dbReference type="PANTHER" id="PTHR11390:SF21">
    <property type="entry name" value="DNA TOPOISOMERASE 3-ALPHA"/>
    <property type="match status" value="1"/>
</dbReference>
<dbReference type="PRINTS" id="PR00417">
    <property type="entry name" value="PRTPISMRASEI"/>
</dbReference>
<keyword evidence="8" id="KW-0413">Isomerase</keyword>
<evidence type="ECO:0000256" key="10">
    <source>
        <dbReference type="ARBA" id="ARBA00031985"/>
    </source>
</evidence>
<dbReference type="GO" id="GO:0003917">
    <property type="term" value="F:DNA topoisomerase type I (single strand cut, ATP-independent) activity"/>
    <property type="evidence" value="ECO:0007669"/>
    <property type="project" value="UniProtKB-EC"/>
</dbReference>
<dbReference type="Pfam" id="PF01751">
    <property type="entry name" value="Toprim"/>
    <property type="match status" value="1"/>
</dbReference>
<dbReference type="PROSITE" id="PS50880">
    <property type="entry name" value="TOPRIM"/>
    <property type="match status" value="1"/>
</dbReference>
<proteinExistence type="inferred from homology"/>
<dbReference type="GO" id="GO:0043597">
    <property type="term" value="C:cytoplasmic replication fork"/>
    <property type="evidence" value="ECO:0007669"/>
    <property type="project" value="TreeGrafter"/>
</dbReference>
<organism evidence="16 17">
    <name type="scientific">Vagococcus intermedius</name>
    <dbReference type="NCBI Taxonomy" id="2991418"/>
    <lineage>
        <taxon>Bacteria</taxon>
        <taxon>Bacillati</taxon>
        <taxon>Bacillota</taxon>
        <taxon>Bacilli</taxon>
        <taxon>Lactobacillales</taxon>
        <taxon>Enterococcaceae</taxon>
        <taxon>Vagococcus</taxon>
    </lineage>
</organism>
<dbReference type="KEGG" id="vie:OL234_08215"/>
<dbReference type="PANTHER" id="PTHR11390">
    <property type="entry name" value="PROKARYOTIC DNA TOPOISOMERASE"/>
    <property type="match status" value="1"/>
</dbReference>
<evidence type="ECO:0000313" key="16">
    <source>
        <dbReference type="EMBL" id="WEG72951.1"/>
    </source>
</evidence>
<dbReference type="InterPro" id="IPR023405">
    <property type="entry name" value="Topo_IA_core_domain"/>
</dbReference>
<dbReference type="GO" id="GO:0003677">
    <property type="term" value="F:DNA binding"/>
    <property type="evidence" value="ECO:0007669"/>
    <property type="project" value="UniProtKB-KW"/>
</dbReference>
<evidence type="ECO:0000256" key="8">
    <source>
        <dbReference type="ARBA" id="ARBA00023235"/>
    </source>
</evidence>
<keyword evidence="17" id="KW-1185">Reference proteome</keyword>
<dbReference type="Gene3D" id="2.70.20.10">
    <property type="entry name" value="Topoisomerase I, domain 3"/>
    <property type="match status" value="1"/>
</dbReference>
<evidence type="ECO:0000256" key="13">
    <source>
        <dbReference type="SAM" id="MobiDB-lite"/>
    </source>
</evidence>
<dbReference type="InterPro" id="IPR013826">
    <property type="entry name" value="Topo_IA_cen_sub3"/>
</dbReference>
<name>A0AAF0CU68_9ENTE</name>
<feature type="domain" description="Toprim" evidence="14">
    <location>
        <begin position="2"/>
        <end position="135"/>
    </location>
</feature>
<dbReference type="GO" id="GO:0046872">
    <property type="term" value="F:metal ion binding"/>
    <property type="evidence" value="ECO:0007669"/>
    <property type="project" value="UniProtKB-KW"/>
</dbReference>
<dbReference type="GO" id="GO:0006310">
    <property type="term" value="P:DNA recombination"/>
    <property type="evidence" value="ECO:0007669"/>
    <property type="project" value="TreeGrafter"/>
</dbReference>
<evidence type="ECO:0000256" key="1">
    <source>
        <dbReference type="ARBA" id="ARBA00000213"/>
    </source>
</evidence>
<dbReference type="EMBL" id="CP110232">
    <property type="protein sequence ID" value="WEG72951.1"/>
    <property type="molecule type" value="Genomic_DNA"/>
</dbReference>
<evidence type="ECO:0000256" key="4">
    <source>
        <dbReference type="ARBA" id="ARBA00022723"/>
    </source>
</evidence>
<evidence type="ECO:0000256" key="12">
    <source>
        <dbReference type="ARBA" id="ARBA00032877"/>
    </source>
</evidence>
<dbReference type="InterPro" id="IPR013824">
    <property type="entry name" value="Topo_IA_cen_sub1"/>
</dbReference>
<dbReference type="PROSITE" id="PS52039">
    <property type="entry name" value="TOPO_IA_2"/>
    <property type="match status" value="1"/>
</dbReference>
<dbReference type="Pfam" id="PF01131">
    <property type="entry name" value="Topoisom_bac"/>
    <property type="match status" value="1"/>
</dbReference>
<dbReference type="Gene3D" id="1.10.460.10">
    <property type="entry name" value="Topoisomerase I, domain 2"/>
    <property type="match status" value="1"/>
</dbReference>
<dbReference type="Proteomes" id="UP001179647">
    <property type="component" value="Chromosome"/>
</dbReference>
<reference evidence="16" key="1">
    <citation type="submission" date="2022-10" db="EMBL/GenBank/DDBJ databases">
        <title>Vagococcus sp. isolated from poultry meat.</title>
        <authorList>
            <person name="Johansson P."/>
            <person name="Bjorkroth J."/>
        </authorList>
    </citation>
    <scope>NUCLEOTIDE SEQUENCE</scope>
    <source>
        <strain evidence="16">STAA11</strain>
    </source>
</reference>
<feature type="domain" description="Topo IA-type catalytic" evidence="15">
    <location>
        <begin position="152"/>
        <end position="560"/>
    </location>
</feature>
<dbReference type="SMART" id="SM00436">
    <property type="entry name" value="TOP1Bc"/>
    <property type="match status" value="1"/>
</dbReference>
<dbReference type="SMART" id="SM00437">
    <property type="entry name" value="TOP1Ac"/>
    <property type="match status" value="1"/>
</dbReference>
<dbReference type="Gene3D" id="1.10.290.10">
    <property type="entry name" value="Topoisomerase I, domain 4"/>
    <property type="match status" value="1"/>
</dbReference>
<dbReference type="InterPro" id="IPR003602">
    <property type="entry name" value="Topo_IA_DNA-bd_dom"/>
</dbReference>
<evidence type="ECO:0000256" key="6">
    <source>
        <dbReference type="ARBA" id="ARBA00023029"/>
    </source>
</evidence>
<comment type="catalytic activity">
    <reaction evidence="1">
        <text>ATP-independent breakage of single-stranded DNA, followed by passage and rejoining.</text>
        <dbReference type="EC" id="5.6.2.1"/>
    </reaction>
</comment>
<evidence type="ECO:0000313" key="17">
    <source>
        <dbReference type="Proteomes" id="UP001179647"/>
    </source>
</evidence>
<evidence type="ECO:0000256" key="11">
    <source>
        <dbReference type="ARBA" id="ARBA00032235"/>
    </source>
</evidence>
<comment type="similarity">
    <text evidence="2">Belongs to the type IA topoisomerase family.</text>
</comment>
<dbReference type="InterPro" id="IPR013497">
    <property type="entry name" value="Topo_IA_cen"/>
</dbReference>
<dbReference type="CDD" id="cd00186">
    <property type="entry name" value="TOP1Ac"/>
    <property type="match status" value="1"/>
</dbReference>
<dbReference type="InterPro" id="IPR023406">
    <property type="entry name" value="Topo_IA_AS"/>
</dbReference>
<dbReference type="InterPro" id="IPR013825">
    <property type="entry name" value="Topo_IA_cen_sub2"/>
</dbReference>
<gene>
    <name evidence="16" type="ORF">OL234_08215</name>
</gene>
<feature type="region of interest" description="Disordered" evidence="13">
    <location>
        <begin position="651"/>
        <end position="695"/>
    </location>
</feature>
<dbReference type="GO" id="GO:0006281">
    <property type="term" value="P:DNA repair"/>
    <property type="evidence" value="ECO:0007669"/>
    <property type="project" value="TreeGrafter"/>
</dbReference>
<dbReference type="InterPro" id="IPR034144">
    <property type="entry name" value="TOPRIM_TopoIII"/>
</dbReference>
<dbReference type="InterPro" id="IPR005738">
    <property type="entry name" value="TopoIII"/>
</dbReference>
<protein>
    <recommendedName>
        <fullName evidence="3">DNA topoisomerase</fullName>
        <ecNumber evidence="3">5.6.2.1</ecNumber>
    </recommendedName>
    <alternativeName>
        <fullName evidence="12">Omega-protein</fullName>
    </alternativeName>
    <alternativeName>
        <fullName evidence="11">Relaxing enzyme</fullName>
    </alternativeName>
    <alternativeName>
        <fullName evidence="9">Swivelase</fullName>
    </alternativeName>
    <alternativeName>
        <fullName evidence="10">Untwisting enzyme</fullName>
    </alternativeName>
</protein>
<dbReference type="NCBIfam" id="NF005829">
    <property type="entry name" value="PRK07726.1"/>
    <property type="match status" value="1"/>
</dbReference>
<sequence length="695" mass="79378">MKQLIIAEKPSVARDLAQVLGATKKTKTYIEGPNVIITWALGHLLGLKMPEDYNKEWAQWNMETLPMIPKKVGIKPLPKTGHQLKAISQLAKRQDVSEAVIATDAGREGELVARWILEYVRFNKPVKRLWISSQTTKAIKDGFKKLEPSKHYDNLYRSALARAEADWLVGLNVTRALTVKYEDNLSAGRVQTPTLAMVRKQEERIENFRAENFYTIDLTYGGLKGRLQLKNPRQFSEREQAEQLVDKLVAQKTLVTSVKSKQKKELAPLPYDLTEIQREANQRFGFSAKKTLGLVQNLYEIHKVVTYPRTDSKYLTRDMASTMKERLQAVASYYPDEAKAAIRKGSKVQVTKVFQDEKVTDHHALIPTEQVPRAEKMDNDEQKIYQMITKRFLGLFGDAHITEQQTIEAKNAENIFLFKQTKIIQPGFKVVKQEDIQKQVEFKEGMTLNNQFQLNKEITSPPAALSEGSLLGLMEKHKLGTPATRAEIIEKLIKSELMSRTANKLAVTPKGKQLLKLVNPSLVSPDLTEKWESALEEIAQGKRDGKTFIKEIEEDTTKLVKEIKYSEQKYTDFSLTNKECPECGEALREKNTRDGKIYVCTGETCKYRRRKDPKVSNRRCPQCHKKMEIHEGKNGQFFKCKTCVITEKIESGKGRKKKMTKHEEKKLLKKYSQSQASEPEESPLALALKAAMKDN</sequence>
<dbReference type="SUPFAM" id="SSF56712">
    <property type="entry name" value="Prokaryotic type I DNA topoisomerase"/>
    <property type="match status" value="1"/>
</dbReference>
<dbReference type="PROSITE" id="PS00396">
    <property type="entry name" value="TOPO_IA_1"/>
    <property type="match status" value="1"/>
</dbReference>
<dbReference type="InterPro" id="IPR006171">
    <property type="entry name" value="TOPRIM_dom"/>
</dbReference>
<evidence type="ECO:0000256" key="3">
    <source>
        <dbReference type="ARBA" id="ARBA00012891"/>
    </source>
</evidence>
<dbReference type="AlphaFoldDB" id="A0AAF0CU68"/>
<keyword evidence="4" id="KW-0479">Metal-binding</keyword>
<dbReference type="Gene3D" id="3.40.50.140">
    <property type="match status" value="1"/>
</dbReference>
<dbReference type="NCBIfam" id="TIGR01056">
    <property type="entry name" value="topB"/>
    <property type="match status" value="1"/>
</dbReference>
<dbReference type="SMART" id="SM00493">
    <property type="entry name" value="TOPRIM"/>
    <property type="match status" value="1"/>
</dbReference>
<evidence type="ECO:0000259" key="14">
    <source>
        <dbReference type="PROSITE" id="PS50880"/>
    </source>
</evidence>